<evidence type="ECO:0000256" key="1">
    <source>
        <dbReference type="ARBA" id="ARBA00022475"/>
    </source>
</evidence>
<dbReference type="PANTHER" id="PTHR37820">
    <property type="entry name" value="CELL DIVISION PROTEIN DIVIB"/>
    <property type="match status" value="1"/>
</dbReference>
<evidence type="ECO:0000256" key="2">
    <source>
        <dbReference type="ARBA" id="ARBA00022618"/>
    </source>
</evidence>
<dbReference type="Proteomes" id="UP000092382">
    <property type="component" value="Unassembled WGS sequence"/>
</dbReference>
<evidence type="ECO:0000259" key="7">
    <source>
        <dbReference type="Pfam" id="PF08478"/>
    </source>
</evidence>
<dbReference type="PANTHER" id="PTHR37820:SF1">
    <property type="entry name" value="CELL DIVISION PROTEIN FTSQ"/>
    <property type="match status" value="1"/>
</dbReference>
<name>A0A1B7W0J2_APHFL</name>
<dbReference type="GO" id="GO:0005886">
    <property type="term" value="C:plasma membrane"/>
    <property type="evidence" value="ECO:0007669"/>
    <property type="project" value="TreeGrafter"/>
</dbReference>
<evidence type="ECO:0000256" key="3">
    <source>
        <dbReference type="ARBA" id="ARBA00022692"/>
    </source>
</evidence>
<keyword evidence="3 6" id="KW-0812">Transmembrane</keyword>
<evidence type="ECO:0000256" key="5">
    <source>
        <dbReference type="ARBA" id="ARBA00023306"/>
    </source>
</evidence>
<dbReference type="STRING" id="1803587.GCA_001593825_01059"/>
<dbReference type="Pfam" id="PF08478">
    <property type="entry name" value="POTRA_1"/>
    <property type="match status" value="1"/>
</dbReference>
<dbReference type="GO" id="GO:0051301">
    <property type="term" value="P:cell division"/>
    <property type="evidence" value="ECO:0007669"/>
    <property type="project" value="UniProtKB-KW"/>
</dbReference>
<dbReference type="EMBL" id="LJOY01000007">
    <property type="protein sequence ID" value="OBQ26778.1"/>
    <property type="molecule type" value="Genomic_DNA"/>
</dbReference>
<reference evidence="8 9" key="1">
    <citation type="submission" date="2015-09" db="EMBL/GenBank/DDBJ databases">
        <title>Whole genome shotgun sequence assembly of Aphanizomenon flos-aquae UKL13.</title>
        <authorList>
            <person name="Driscoll C."/>
        </authorList>
    </citation>
    <scope>NUCLEOTIDE SEQUENCE [LARGE SCALE GENOMIC DNA]</scope>
    <source>
        <strain evidence="8">MDT13</strain>
    </source>
</reference>
<evidence type="ECO:0000256" key="6">
    <source>
        <dbReference type="SAM" id="Phobius"/>
    </source>
</evidence>
<evidence type="ECO:0000256" key="4">
    <source>
        <dbReference type="ARBA" id="ARBA00022989"/>
    </source>
</evidence>
<dbReference type="AlphaFoldDB" id="A0A1B7W0J2"/>
<gene>
    <name evidence="8" type="ORF">AN481_03490</name>
</gene>
<dbReference type="PATRIC" id="fig|1710894.3.peg.958"/>
<organism evidence="8 9">
    <name type="scientific">Aphanizomenon flos-aquae LD13</name>
    <dbReference type="NCBI Taxonomy" id="1710894"/>
    <lineage>
        <taxon>Bacteria</taxon>
        <taxon>Bacillati</taxon>
        <taxon>Cyanobacteriota</taxon>
        <taxon>Cyanophyceae</taxon>
        <taxon>Nostocales</taxon>
        <taxon>Aphanizomenonaceae</taxon>
        <taxon>Aphanizomenon</taxon>
    </lineage>
</organism>
<keyword evidence="5" id="KW-0131">Cell cycle</keyword>
<evidence type="ECO:0000313" key="8">
    <source>
        <dbReference type="EMBL" id="OBQ26778.1"/>
    </source>
</evidence>
<keyword evidence="2 8" id="KW-0132">Cell division</keyword>
<keyword evidence="1" id="KW-1003">Cell membrane</keyword>
<evidence type="ECO:0000313" key="9">
    <source>
        <dbReference type="Proteomes" id="UP000092382"/>
    </source>
</evidence>
<dbReference type="InterPro" id="IPR013685">
    <property type="entry name" value="POTRA_FtsQ_type"/>
</dbReference>
<protein>
    <submittedName>
        <fullName evidence="8">Cell division protein FtsQ</fullName>
    </submittedName>
</protein>
<keyword evidence="6" id="KW-0472">Membrane</keyword>
<feature type="transmembrane region" description="Helical" evidence="6">
    <location>
        <begin position="30"/>
        <end position="49"/>
    </location>
</feature>
<sequence length="313" mass="35069">MAGILSVSRTNLAQRRQKLRRQRQIKIIQALWRALAVTGFTSALFWVAIQPMWVLKDSEQIVIKSGDRVLTQKDIYSLLGLSFPQSLWRVKPSVIADSLRKQPNIVKATVSRRLLPPGLMIEIQERVPVAIAQKTQDQTVTNCILASFPTGQPADVKSCWQNSGTAKKENELGLLDASGVWMPLSSYILINPKAKLPQLIVIGSRAQYQLFWTQVYEAISHSSLKVTEINFQDPTNLILKTELGNVHLGSPSNRLTGQIQALVQMRRLPDEVNPSNIDYIDIKNPAIPLVQMNQKKPSLEIKKSEAANKTPIH</sequence>
<proteinExistence type="predicted"/>
<keyword evidence="4 6" id="KW-1133">Transmembrane helix</keyword>
<dbReference type="InterPro" id="IPR050487">
    <property type="entry name" value="FtsQ_DivIB"/>
</dbReference>
<accession>A0A1B7W0J2</accession>
<feature type="domain" description="POTRA" evidence="7">
    <location>
        <begin position="59"/>
        <end position="126"/>
    </location>
</feature>
<comment type="caution">
    <text evidence="8">The sequence shown here is derived from an EMBL/GenBank/DDBJ whole genome shotgun (WGS) entry which is preliminary data.</text>
</comment>